<dbReference type="RefSeq" id="XP_069229527.1">
    <property type="nucleotide sequence ID" value="XM_069373881.1"/>
</dbReference>
<dbReference type="SUPFAM" id="SSF53697">
    <property type="entry name" value="SIS domain"/>
    <property type="match status" value="1"/>
</dbReference>
<dbReference type="GO" id="GO:1901135">
    <property type="term" value="P:carbohydrate derivative metabolic process"/>
    <property type="evidence" value="ECO:0007669"/>
    <property type="project" value="InterPro"/>
</dbReference>
<evidence type="ECO:0000256" key="1">
    <source>
        <dbReference type="SAM" id="MobiDB-lite"/>
    </source>
</evidence>
<evidence type="ECO:0000313" key="3">
    <source>
        <dbReference type="EMBL" id="KAL1586422.1"/>
    </source>
</evidence>
<name>A0AB34KN21_9PEZI</name>
<proteinExistence type="predicted"/>
<keyword evidence="4" id="KW-1185">Reference proteome</keyword>
<protein>
    <recommendedName>
        <fullName evidence="2">SIS domain-containing protein</fullName>
    </recommendedName>
</protein>
<evidence type="ECO:0000313" key="4">
    <source>
        <dbReference type="Proteomes" id="UP000803884"/>
    </source>
</evidence>
<sequence length="308" mass="32824">MTSCMSAKRLSREALEEMPEEIPVMSTLTSPRPTKRRRTASLDADLLTPPHEDEDPPCAESPTKTDQIDILSYAANVLATEAAALASVTKLYQTDATAKESFTAAIDTITQSQEDRGKLIITGVGKSAYICQKLVATCKSLGVAASFMHACEAAHGDLGDIRQNDIILFISFSGKTPELLNLLPHIPATTPIIAMSSHLSPSKCPLLVDRSPSTGILLPAPIPASEEASFGVSAPTISTTVALAVSDMLALTVAEQMHRSGKREVFKRNHPGGAIGMSHRELEVVKKADVNVEAIELPSPSISANDER</sequence>
<reference evidence="3 4" key="1">
    <citation type="journal article" date="2020" name="Microbiol. Resour. Announc.">
        <title>Draft Genome Sequence of a Cladosporium Species Isolated from the Mesophotic Ascidian Didemnum maculosum.</title>
        <authorList>
            <person name="Gioti A."/>
            <person name="Siaperas R."/>
            <person name="Nikolaivits E."/>
            <person name="Le Goff G."/>
            <person name="Ouazzani J."/>
            <person name="Kotoulas G."/>
            <person name="Topakas E."/>
        </authorList>
    </citation>
    <scope>NUCLEOTIDE SEQUENCE [LARGE SCALE GENOMIC DNA]</scope>
    <source>
        <strain evidence="3 4">TM138-S3</strain>
    </source>
</reference>
<dbReference type="PANTHER" id="PTHR38418">
    <property type="entry name" value="SUGAR ISOMERASE, KPSF/GUTQ (AFU_ORTHOLOGUE AFUA_6G08860)"/>
    <property type="match status" value="1"/>
</dbReference>
<feature type="domain" description="SIS" evidence="2">
    <location>
        <begin position="105"/>
        <end position="259"/>
    </location>
</feature>
<dbReference type="InterPro" id="IPR001347">
    <property type="entry name" value="SIS_dom"/>
</dbReference>
<dbReference type="EMBL" id="JAAQHG020000014">
    <property type="protein sequence ID" value="KAL1586422.1"/>
    <property type="molecule type" value="Genomic_DNA"/>
</dbReference>
<dbReference type="AlphaFoldDB" id="A0AB34KN21"/>
<accession>A0AB34KN21</accession>
<dbReference type="GeneID" id="96006719"/>
<dbReference type="PANTHER" id="PTHR38418:SF2">
    <property type="entry name" value="SUGAR ISOMERASE, KPSF_GUTQ (AFU_ORTHOLOGUE AFUA_6G08860)"/>
    <property type="match status" value="1"/>
</dbReference>
<organism evidence="3 4">
    <name type="scientific">Cladosporium halotolerans</name>
    <dbReference type="NCBI Taxonomy" id="1052096"/>
    <lineage>
        <taxon>Eukaryota</taxon>
        <taxon>Fungi</taxon>
        <taxon>Dikarya</taxon>
        <taxon>Ascomycota</taxon>
        <taxon>Pezizomycotina</taxon>
        <taxon>Dothideomycetes</taxon>
        <taxon>Dothideomycetidae</taxon>
        <taxon>Cladosporiales</taxon>
        <taxon>Cladosporiaceae</taxon>
        <taxon>Cladosporium</taxon>
    </lineage>
</organism>
<dbReference type="Gene3D" id="3.40.50.10490">
    <property type="entry name" value="Glucose-6-phosphate isomerase like protein, domain 1"/>
    <property type="match status" value="1"/>
</dbReference>
<dbReference type="InterPro" id="IPR046348">
    <property type="entry name" value="SIS_dom_sf"/>
</dbReference>
<comment type="caution">
    <text evidence="3">The sequence shown here is derived from an EMBL/GenBank/DDBJ whole genome shotgun (WGS) entry which is preliminary data.</text>
</comment>
<evidence type="ECO:0000259" key="2">
    <source>
        <dbReference type="PROSITE" id="PS51464"/>
    </source>
</evidence>
<feature type="region of interest" description="Disordered" evidence="1">
    <location>
        <begin position="1"/>
        <end position="63"/>
    </location>
</feature>
<dbReference type="Proteomes" id="UP000803884">
    <property type="component" value="Unassembled WGS sequence"/>
</dbReference>
<dbReference type="Pfam" id="PF01380">
    <property type="entry name" value="SIS"/>
    <property type="match status" value="1"/>
</dbReference>
<gene>
    <name evidence="3" type="ORF">WHR41_05276</name>
</gene>
<dbReference type="GO" id="GO:0097367">
    <property type="term" value="F:carbohydrate derivative binding"/>
    <property type="evidence" value="ECO:0007669"/>
    <property type="project" value="InterPro"/>
</dbReference>
<dbReference type="PROSITE" id="PS51464">
    <property type="entry name" value="SIS"/>
    <property type="match status" value="1"/>
</dbReference>